<dbReference type="EMBL" id="KI912117">
    <property type="protein sequence ID" value="ETS76592.1"/>
    <property type="molecule type" value="Genomic_DNA"/>
</dbReference>
<dbReference type="GeneID" id="19276992"/>
<proteinExistence type="predicted"/>
<name>W3WTU2_PESFW</name>
<evidence type="ECO:0000313" key="2">
    <source>
        <dbReference type="EMBL" id="ETS76592.1"/>
    </source>
</evidence>
<protein>
    <submittedName>
        <fullName evidence="2">Uncharacterized protein</fullName>
    </submittedName>
</protein>
<reference evidence="3" key="1">
    <citation type="journal article" date="2015" name="BMC Genomics">
        <title>Genomic and transcriptomic analysis of the endophytic fungus Pestalotiopsis fici reveals its lifestyle and high potential for synthesis of natural products.</title>
        <authorList>
            <person name="Wang X."/>
            <person name="Zhang X."/>
            <person name="Liu L."/>
            <person name="Xiang M."/>
            <person name="Wang W."/>
            <person name="Sun X."/>
            <person name="Che Y."/>
            <person name="Guo L."/>
            <person name="Liu G."/>
            <person name="Guo L."/>
            <person name="Wang C."/>
            <person name="Yin W.B."/>
            <person name="Stadler M."/>
            <person name="Zhang X."/>
            <person name="Liu X."/>
        </authorList>
    </citation>
    <scope>NUCLEOTIDE SEQUENCE [LARGE SCALE GENOMIC DNA]</scope>
    <source>
        <strain evidence="3">W106-1 / CGMCC3.15140</strain>
    </source>
</reference>
<organism evidence="2 3">
    <name type="scientific">Pestalotiopsis fici (strain W106-1 / CGMCC3.15140)</name>
    <dbReference type="NCBI Taxonomy" id="1229662"/>
    <lineage>
        <taxon>Eukaryota</taxon>
        <taxon>Fungi</taxon>
        <taxon>Dikarya</taxon>
        <taxon>Ascomycota</taxon>
        <taxon>Pezizomycotina</taxon>
        <taxon>Sordariomycetes</taxon>
        <taxon>Xylariomycetidae</taxon>
        <taxon>Amphisphaeriales</taxon>
        <taxon>Sporocadaceae</taxon>
        <taxon>Pestalotiopsis</taxon>
    </lineage>
</organism>
<dbReference type="Proteomes" id="UP000030651">
    <property type="component" value="Unassembled WGS sequence"/>
</dbReference>
<dbReference type="InParanoid" id="W3WTU2"/>
<evidence type="ECO:0000256" key="1">
    <source>
        <dbReference type="SAM" id="MobiDB-lite"/>
    </source>
</evidence>
<evidence type="ECO:0000313" key="3">
    <source>
        <dbReference type="Proteomes" id="UP000030651"/>
    </source>
</evidence>
<dbReference type="AlphaFoldDB" id="W3WTU2"/>
<dbReference type="HOGENOM" id="CLU_2590535_0_0_1"/>
<feature type="region of interest" description="Disordered" evidence="1">
    <location>
        <begin position="1"/>
        <end position="21"/>
    </location>
</feature>
<dbReference type="KEGG" id="pfy:PFICI_11979"/>
<dbReference type="RefSeq" id="XP_007838751.1">
    <property type="nucleotide sequence ID" value="XM_007840560.1"/>
</dbReference>
<sequence>MNATRNMSYPNGLDMPTNNTSEPLLHDTATVHRCTGGFFGRAWDEMLLYDTETAERCTGSLFDRPQGEMLADETEQNQLE</sequence>
<accession>W3WTU2</accession>
<gene>
    <name evidence="2" type="ORF">PFICI_11979</name>
</gene>
<keyword evidence="3" id="KW-1185">Reference proteome</keyword>